<feature type="compositionally biased region" description="Polar residues" evidence="1">
    <location>
        <begin position="28"/>
        <end position="40"/>
    </location>
</feature>
<dbReference type="EMBL" id="JACEIK010004177">
    <property type="protein sequence ID" value="MCD9644513.1"/>
    <property type="molecule type" value="Genomic_DNA"/>
</dbReference>
<comment type="caution">
    <text evidence="2">The sequence shown here is derived from an EMBL/GenBank/DDBJ whole genome shotgun (WGS) entry which is preliminary data.</text>
</comment>
<evidence type="ECO:0000256" key="1">
    <source>
        <dbReference type="SAM" id="MobiDB-lite"/>
    </source>
</evidence>
<feature type="non-terminal residue" evidence="2">
    <location>
        <position position="169"/>
    </location>
</feature>
<organism evidence="2 3">
    <name type="scientific">Datura stramonium</name>
    <name type="common">Jimsonweed</name>
    <name type="synonym">Common thornapple</name>
    <dbReference type="NCBI Taxonomy" id="4076"/>
    <lineage>
        <taxon>Eukaryota</taxon>
        <taxon>Viridiplantae</taxon>
        <taxon>Streptophyta</taxon>
        <taxon>Embryophyta</taxon>
        <taxon>Tracheophyta</taxon>
        <taxon>Spermatophyta</taxon>
        <taxon>Magnoliopsida</taxon>
        <taxon>eudicotyledons</taxon>
        <taxon>Gunneridae</taxon>
        <taxon>Pentapetalae</taxon>
        <taxon>asterids</taxon>
        <taxon>lamiids</taxon>
        <taxon>Solanales</taxon>
        <taxon>Solanaceae</taxon>
        <taxon>Solanoideae</taxon>
        <taxon>Datureae</taxon>
        <taxon>Datura</taxon>
    </lineage>
</organism>
<feature type="region of interest" description="Disordered" evidence="1">
    <location>
        <begin position="1"/>
        <end position="40"/>
    </location>
</feature>
<dbReference type="Proteomes" id="UP000823775">
    <property type="component" value="Unassembled WGS sequence"/>
</dbReference>
<sequence>LNSENGEQDSQRTHIAHLGKDKARRKAQSTSPIKPRTTCSDIRSAASAMRATHVTRYASYGTSCSTGARLAPRCKAVSSRRTPQITKQILSKLHQSIKIFKVFHPKHKVYHFSCKTFTNGTKANKGKGVASSSYGSKRARILSEDEHEDVNMAPVQLRRYGLHWVIEKE</sequence>
<proteinExistence type="predicted"/>
<accession>A0ABS8VEB2</accession>
<reference evidence="2 3" key="1">
    <citation type="journal article" date="2021" name="BMC Genomics">
        <title>Datura genome reveals duplications of psychoactive alkaloid biosynthetic genes and high mutation rate following tissue culture.</title>
        <authorList>
            <person name="Rajewski A."/>
            <person name="Carter-House D."/>
            <person name="Stajich J."/>
            <person name="Litt A."/>
        </authorList>
    </citation>
    <scope>NUCLEOTIDE SEQUENCE [LARGE SCALE GENOMIC DNA]</scope>
    <source>
        <strain evidence="2">AR-01</strain>
    </source>
</reference>
<feature type="compositionally biased region" description="Basic residues" evidence="1">
    <location>
        <begin position="14"/>
        <end position="27"/>
    </location>
</feature>
<name>A0ABS8VEB2_DATST</name>
<keyword evidence="3" id="KW-1185">Reference proteome</keyword>
<evidence type="ECO:0000313" key="3">
    <source>
        <dbReference type="Proteomes" id="UP000823775"/>
    </source>
</evidence>
<gene>
    <name evidence="2" type="ORF">HAX54_032768</name>
</gene>
<feature type="non-terminal residue" evidence="2">
    <location>
        <position position="1"/>
    </location>
</feature>
<protein>
    <submittedName>
        <fullName evidence="2">Uncharacterized protein</fullName>
    </submittedName>
</protein>
<evidence type="ECO:0000313" key="2">
    <source>
        <dbReference type="EMBL" id="MCD9644513.1"/>
    </source>
</evidence>